<dbReference type="STRING" id="1184251.TCELL_0506"/>
<accession>I3TDU3</accession>
<dbReference type="EMBL" id="CP003531">
    <property type="protein sequence ID" value="AFK50931.1"/>
    <property type="molecule type" value="Genomic_DNA"/>
</dbReference>
<dbReference type="HOGENOM" id="CLU_2748393_0_0_2"/>
<evidence type="ECO:0000313" key="1">
    <source>
        <dbReference type="EMBL" id="AFK50931.1"/>
    </source>
</evidence>
<proteinExistence type="predicted"/>
<name>I3TDU3_THEC1</name>
<dbReference type="Proteomes" id="UP000005270">
    <property type="component" value="Chromosome"/>
</dbReference>
<dbReference type="eggNOG" id="arCOG11218">
    <property type="taxonomic scope" value="Archaea"/>
</dbReference>
<dbReference type="InterPro" id="IPR016155">
    <property type="entry name" value="Mopterin_synth/thiamin_S_b"/>
</dbReference>
<evidence type="ECO:0008006" key="3">
    <source>
        <dbReference type="Google" id="ProtNLM"/>
    </source>
</evidence>
<dbReference type="AlphaFoldDB" id="I3TDU3"/>
<dbReference type="Pfam" id="PF02597">
    <property type="entry name" value="ThiS"/>
    <property type="match status" value="1"/>
</dbReference>
<dbReference type="KEGG" id="thg:TCELL_0506"/>
<dbReference type="SUPFAM" id="SSF54285">
    <property type="entry name" value="MoaD/ThiS"/>
    <property type="match status" value="1"/>
</dbReference>
<gene>
    <name evidence="1" type="ordered locus">TCELL_0506</name>
</gene>
<dbReference type="InParanoid" id="I3TDU3"/>
<sequence>MPVRALVLPSRVWVEVPRDSITLAELVRTIVERGFSGNLIVLVNDRIADEPWTLIRAGDRVVVIEEAPGG</sequence>
<dbReference type="GeneID" id="13012804"/>
<reference evidence="1 2" key="1">
    <citation type="journal article" date="2012" name="J. Bacteriol.">
        <title>Complete genome sequence of the hyperthermophilic cellulolytic Crenarchaeon 'Thermogladius cellulolyticus' 1633.</title>
        <authorList>
            <person name="Mardanov A.V."/>
            <person name="Kochetkova T.V."/>
            <person name="Beletsky A.V."/>
            <person name="Bonch-Osmolovskaya E.A."/>
            <person name="Ravin N.V."/>
            <person name="Skryabin K.G."/>
        </authorList>
    </citation>
    <scope>NUCLEOTIDE SEQUENCE [LARGE SCALE GENOMIC DNA]</scope>
    <source>
        <strain evidence="2">DSM 22663 / VKM B-2946 / 1633</strain>
    </source>
</reference>
<protein>
    <recommendedName>
        <fullName evidence="3">Thiamine biosynthesis protein ThiS</fullName>
    </recommendedName>
</protein>
<evidence type="ECO:0000313" key="2">
    <source>
        <dbReference type="Proteomes" id="UP000005270"/>
    </source>
</evidence>
<keyword evidence="2" id="KW-1185">Reference proteome</keyword>
<organism evidence="1 2">
    <name type="scientific">Thermogladius calderae (strain DSM 22663 / VKM B-2946 / 1633)</name>
    <dbReference type="NCBI Taxonomy" id="1184251"/>
    <lineage>
        <taxon>Archaea</taxon>
        <taxon>Thermoproteota</taxon>
        <taxon>Thermoprotei</taxon>
        <taxon>Desulfurococcales</taxon>
        <taxon>Desulfurococcaceae</taxon>
        <taxon>Thermogladius</taxon>
    </lineage>
</organism>
<dbReference type="RefSeq" id="WP_014737181.1">
    <property type="nucleotide sequence ID" value="NC_017954.1"/>
</dbReference>
<dbReference type="InterPro" id="IPR003749">
    <property type="entry name" value="ThiS/MoaD-like"/>
</dbReference>